<reference evidence="3" key="1">
    <citation type="submission" date="2024-02" db="UniProtKB">
        <authorList>
            <consortium name="WormBaseParasite"/>
        </authorList>
    </citation>
    <scope>IDENTIFICATION</scope>
</reference>
<protein>
    <submittedName>
        <fullName evidence="3">Uncharacterized protein</fullName>
    </submittedName>
</protein>
<keyword evidence="1" id="KW-1133">Transmembrane helix</keyword>
<evidence type="ECO:0000313" key="3">
    <source>
        <dbReference type="WBParaSite" id="MBELARI_LOCUS10646"/>
    </source>
</evidence>
<keyword evidence="1" id="KW-0812">Transmembrane</keyword>
<proteinExistence type="predicted"/>
<keyword evidence="2" id="KW-1185">Reference proteome</keyword>
<dbReference type="WBParaSite" id="MBELARI_LOCUS10646">
    <property type="protein sequence ID" value="MBELARI_LOCUS10646"/>
    <property type="gene ID" value="MBELARI_LOCUS10646"/>
</dbReference>
<keyword evidence="1" id="KW-0472">Membrane</keyword>
<evidence type="ECO:0000313" key="2">
    <source>
        <dbReference type="Proteomes" id="UP000887575"/>
    </source>
</evidence>
<name>A0AAF3E9R4_9BILA</name>
<feature type="transmembrane region" description="Helical" evidence="1">
    <location>
        <begin position="154"/>
        <end position="175"/>
    </location>
</feature>
<feature type="transmembrane region" description="Helical" evidence="1">
    <location>
        <begin position="187"/>
        <end position="210"/>
    </location>
</feature>
<dbReference type="AlphaFoldDB" id="A0AAF3E9R4"/>
<sequence length="388" mass="44376">MFTRFHIPLENTITATLYVAVQKAMPIIEIGLTLNRVFAVFFDGRLFNRVEKLALPYILVTYIAYFVAFGSTISLDYHYNYIPQSHREYYYDPLLYRVKSATKRGLIVGGDGKSDLFYFDNIPTQTLPYAVLLDVWVLLKILEVKKNSKATTNAGLRLIIMSLLTHMISMIPYIGRDLVGEDPDNSIFFFGDFWNFIATEMVTTFCQILLNNTTCNGDACYYLYFSYSKALYQSCVIGMMSYWKPGCHLADTHMYGENKETPYPVYLCICRNEDYCNEERPRLMRNAKKATFGKKSYELALREDVSCQKYRLRQSSEGDFAVVQIGKIGDEGFPTCKAIGSAMLSTGNNTLRAHNDGGWIFGEWIGNRANDSELLPISEEMIWDGKLP</sequence>
<dbReference type="Proteomes" id="UP000887575">
    <property type="component" value="Unassembled WGS sequence"/>
</dbReference>
<accession>A0AAF3E9R4</accession>
<organism evidence="2 3">
    <name type="scientific">Mesorhabditis belari</name>
    <dbReference type="NCBI Taxonomy" id="2138241"/>
    <lineage>
        <taxon>Eukaryota</taxon>
        <taxon>Metazoa</taxon>
        <taxon>Ecdysozoa</taxon>
        <taxon>Nematoda</taxon>
        <taxon>Chromadorea</taxon>
        <taxon>Rhabditida</taxon>
        <taxon>Rhabditina</taxon>
        <taxon>Rhabditomorpha</taxon>
        <taxon>Rhabditoidea</taxon>
        <taxon>Rhabditidae</taxon>
        <taxon>Mesorhabditinae</taxon>
        <taxon>Mesorhabditis</taxon>
    </lineage>
</organism>
<feature type="transmembrane region" description="Helical" evidence="1">
    <location>
        <begin position="54"/>
        <end position="75"/>
    </location>
</feature>
<evidence type="ECO:0000256" key="1">
    <source>
        <dbReference type="SAM" id="Phobius"/>
    </source>
</evidence>
<feature type="transmembrane region" description="Helical" evidence="1">
    <location>
        <begin position="126"/>
        <end position="142"/>
    </location>
</feature>